<comment type="caution">
    <text evidence="2">The sequence shown here is derived from an EMBL/GenBank/DDBJ whole genome shotgun (WGS) entry which is preliminary data.</text>
</comment>
<dbReference type="GO" id="GO:0006260">
    <property type="term" value="P:DNA replication"/>
    <property type="evidence" value="ECO:0007669"/>
    <property type="project" value="InterPro"/>
</dbReference>
<dbReference type="Proteomes" id="UP001162155">
    <property type="component" value="Unassembled WGS sequence"/>
</dbReference>
<accession>A0AA43DTB7</accession>
<evidence type="ECO:0000259" key="1">
    <source>
        <dbReference type="Pfam" id="PF05155"/>
    </source>
</evidence>
<feature type="domain" description="Replication-associated protein G2P C-terminal" evidence="1">
    <location>
        <begin position="65"/>
        <end position="117"/>
    </location>
</feature>
<sequence length="127" mass="14182">MLAPAIFRHAGGGAVTPPLYRDMPRYFDPNSFFSLSFFMEVHTISHQLWKTHMTPIKVLDIKPLLLSQGICSGEASANATMVYVFMWMEGQSFDLSKSAVKVHRARLRKIGLDIGKPYAGEVVSSSF</sequence>
<organism evidence="2 3">
    <name type="scientific">Pseudomonas syringae pv. papulans</name>
    <dbReference type="NCBI Taxonomy" id="83963"/>
    <lineage>
        <taxon>Bacteria</taxon>
        <taxon>Pseudomonadati</taxon>
        <taxon>Pseudomonadota</taxon>
        <taxon>Gammaproteobacteria</taxon>
        <taxon>Pseudomonadales</taxon>
        <taxon>Pseudomonadaceae</taxon>
        <taxon>Pseudomonas</taxon>
        <taxon>Pseudomonas syringae</taxon>
    </lineage>
</organism>
<evidence type="ECO:0000313" key="3">
    <source>
        <dbReference type="Proteomes" id="UP001162155"/>
    </source>
</evidence>
<name>A0AA43DTB7_PSESX</name>
<dbReference type="Pfam" id="PF05155">
    <property type="entry name" value="G2P_X_C"/>
    <property type="match status" value="1"/>
</dbReference>
<dbReference type="RefSeq" id="WP_052810435.1">
    <property type="nucleotide sequence ID" value="NZ_JAFFRY010000001.1"/>
</dbReference>
<protein>
    <recommendedName>
        <fullName evidence="1">Replication-associated protein G2P C-terminal domain-containing protein</fullName>
    </recommendedName>
</protein>
<gene>
    <name evidence="2" type="ORF">JW322_14740</name>
</gene>
<proteinExistence type="predicted"/>
<reference evidence="2" key="1">
    <citation type="submission" date="2021-02" db="EMBL/GenBank/DDBJ databases">
        <title>Genome analysis of blister spot of apple pathogen from New York area.</title>
        <authorList>
            <person name="Kandel P."/>
            <person name="Hockett K.L."/>
            <person name="Santander R."/>
            <person name="Acimovic S."/>
        </authorList>
    </citation>
    <scope>NUCLEOTIDE SEQUENCE</scope>
    <source>
        <strain evidence="2">PSP1</strain>
    </source>
</reference>
<dbReference type="InterPro" id="IPR022688">
    <property type="entry name" value="G2P_C"/>
</dbReference>
<dbReference type="EMBL" id="JAFFRZ010000001">
    <property type="protein sequence ID" value="MDH4622993.1"/>
    <property type="molecule type" value="Genomic_DNA"/>
</dbReference>
<evidence type="ECO:0000313" key="2">
    <source>
        <dbReference type="EMBL" id="MDH4622993.1"/>
    </source>
</evidence>
<dbReference type="AlphaFoldDB" id="A0AA43DTB7"/>